<protein>
    <submittedName>
        <fullName evidence="4">Uncharacterized protein</fullName>
    </submittedName>
</protein>
<dbReference type="Proteomes" id="UP000215914">
    <property type="component" value="Chromosome 2"/>
</dbReference>
<dbReference type="Gramene" id="mRNA:HanXRQr2_Chr17g0801971">
    <property type="protein sequence ID" value="CDS:HanXRQr2_Chr17g0801971.1"/>
    <property type="gene ID" value="HanXRQr2_Chr17g0801971"/>
</dbReference>
<sequence>MKVIECVRAFPSHPTKRRTSTSSPLPVQIEPQSSAGLPRVVQDGDCQGLG</sequence>
<reference evidence="2" key="3">
    <citation type="submission" date="2020-06" db="EMBL/GenBank/DDBJ databases">
        <title>Helianthus annuus Genome sequencing and assembly Release 2.</title>
        <authorList>
            <person name="Gouzy J."/>
            <person name="Langlade N."/>
            <person name="Munos S."/>
        </authorList>
    </citation>
    <scope>NUCLEOTIDE SEQUENCE</scope>
    <source>
        <tissue evidence="2">Leaves</tissue>
    </source>
</reference>
<evidence type="ECO:0000313" key="5">
    <source>
        <dbReference type="EMBL" id="OTG34558.1"/>
    </source>
</evidence>
<dbReference type="EMBL" id="CM007891">
    <property type="protein sequence ID" value="OTG34558.1"/>
    <property type="molecule type" value="Genomic_DNA"/>
</dbReference>
<gene>
    <name evidence="5" type="ORF">HannXRQ_Chr02g0047151</name>
    <name evidence="4" type="ORF">HannXRQ_Chr17g0549211</name>
    <name evidence="3" type="ORF">HanXRQr2_Chr02g0070221</name>
    <name evidence="2" type="ORF">HanXRQr2_Chr17g0801971</name>
</gene>
<keyword evidence="6" id="KW-1185">Reference proteome</keyword>
<name>A0A251RR41_HELAN</name>
<dbReference type="EMBL" id="CM007906">
    <property type="protein sequence ID" value="OTF86294.1"/>
    <property type="molecule type" value="Genomic_DNA"/>
</dbReference>
<proteinExistence type="predicted"/>
<reference evidence="4" key="2">
    <citation type="submission" date="2017-02" db="EMBL/GenBank/DDBJ databases">
        <title>Sunflower complete genome.</title>
        <authorList>
            <person name="Langlade N."/>
            <person name="Munos S."/>
        </authorList>
    </citation>
    <scope>NUCLEOTIDE SEQUENCE [LARGE SCALE GENOMIC DNA]</scope>
    <source>
        <tissue evidence="4">Leaves</tissue>
    </source>
</reference>
<dbReference type="AlphaFoldDB" id="A0A251RR41"/>
<dbReference type="EMBL" id="MNCJ02000317">
    <property type="protein sequence ID" value="KAF5818798.1"/>
    <property type="molecule type" value="Genomic_DNA"/>
</dbReference>
<evidence type="ECO:0000313" key="6">
    <source>
        <dbReference type="Proteomes" id="UP000215914"/>
    </source>
</evidence>
<evidence type="ECO:0000313" key="2">
    <source>
        <dbReference type="EMBL" id="KAF5755364.1"/>
    </source>
</evidence>
<evidence type="ECO:0000313" key="3">
    <source>
        <dbReference type="EMBL" id="KAF5818798.1"/>
    </source>
</evidence>
<dbReference type="EMBL" id="MNCJ02000332">
    <property type="protein sequence ID" value="KAF5755364.1"/>
    <property type="molecule type" value="Genomic_DNA"/>
</dbReference>
<feature type="compositionally biased region" description="Polar residues" evidence="1">
    <location>
        <begin position="20"/>
        <end position="35"/>
    </location>
</feature>
<reference evidence="2 6" key="1">
    <citation type="journal article" date="2017" name="Nature">
        <title>The sunflower genome provides insights into oil metabolism, flowering and Asterid evolution.</title>
        <authorList>
            <person name="Badouin H."/>
            <person name="Gouzy J."/>
            <person name="Grassa C.J."/>
            <person name="Murat F."/>
            <person name="Staton S.E."/>
            <person name="Cottret L."/>
            <person name="Lelandais-Briere C."/>
            <person name="Owens G.L."/>
            <person name="Carrere S."/>
            <person name="Mayjonade B."/>
            <person name="Legrand L."/>
            <person name="Gill N."/>
            <person name="Kane N.C."/>
            <person name="Bowers J.E."/>
            <person name="Hubner S."/>
            <person name="Bellec A."/>
            <person name="Berard A."/>
            <person name="Berges H."/>
            <person name="Blanchet N."/>
            <person name="Boniface M.C."/>
            <person name="Brunel D."/>
            <person name="Catrice O."/>
            <person name="Chaidir N."/>
            <person name="Claudel C."/>
            <person name="Donnadieu C."/>
            <person name="Faraut T."/>
            <person name="Fievet G."/>
            <person name="Helmstetter N."/>
            <person name="King M."/>
            <person name="Knapp S.J."/>
            <person name="Lai Z."/>
            <person name="Le Paslier M.C."/>
            <person name="Lippi Y."/>
            <person name="Lorenzon L."/>
            <person name="Mandel J.R."/>
            <person name="Marage G."/>
            <person name="Marchand G."/>
            <person name="Marquand E."/>
            <person name="Bret-Mestries E."/>
            <person name="Morien E."/>
            <person name="Nambeesan S."/>
            <person name="Nguyen T."/>
            <person name="Pegot-Espagnet P."/>
            <person name="Pouilly N."/>
            <person name="Raftis F."/>
            <person name="Sallet E."/>
            <person name="Schiex T."/>
            <person name="Thomas J."/>
            <person name="Vandecasteele C."/>
            <person name="Vares D."/>
            <person name="Vear F."/>
            <person name="Vautrin S."/>
            <person name="Crespi M."/>
            <person name="Mangin B."/>
            <person name="Burke J.M."/>
            <person name="Salse J."/>
            <person name="Munos S."/>
            <person name="Vincourt P."/>
            <person name="Rieseberg L.H."/>
            <person name="Langlade N.B."/>
        </authorList>
    </citation>
    <scope>NUCLEOTIDE SEQUENCE [LARGE SCALE GENOMIC DNA]</scope>
    <source>
        <strain evidence="6">cv. SF193</strain>
        <tissue evidence="2">Leaves</tissue>
    </source>
</reference>
<evidence type="ECO:0000256" key="1">
    <source>
        <dbReference type="SAM" id="MobiDB-lite"/>
    </source>
</evidence>
<dbReference type="Proteomes" id="UP000215914">
    <property type="component" value="Chromosome 17"/>
</dbReference>
<accession>A0A251RR41</accession>
<feature type="region of interest" description="Disordered" evidence="1">
    <location>
        <begin position="8"/>
        <end position="50"/>
    </location>
</feature>
<organism evidence="4 6">
    <name type="scientific">Helianthus annuus</name>
    <name type="common">Common sunflower</name>
    <dbReference type="NCBI Taxonomy" id="4232"/>
    <lineage>
        <taxon>Eukaryota</taxon>
        <taxon>Viridiplantae</taxon>
        <taxon>Streptophyta</taxon>
        <taxon>Embryophyta</taxon>
        <taxon>Tracheophyta</taxon>
        <taxon>Spermatophyta</taxon>
        <taxon>Magnoliopsida</taxon>
        <taxon>eudicotyledons</taxon>
        <taxon>Gunneridae</taxon>
        <taxon>Pentapetalae</taxon>
        <taxon>asterids</taxon>
        <taxon>campanulids</taxon>
        <taxon>Asterales</taxon>
        <taxon>Asteraceae</taxon>
        <taxon>Asteroideae</taxon>
        <taxon>Heliantheae alliance</taxon>
        <taxon>Heliantheae</taxon>
        <taxon>Helianthus</taxon>
    </lineage>
</organism>
<evidence type="ECO:0000313" key="4">
    <source>
        <dbReference type="EMBL" id="OTF86294.1"/>
    </source>
</evidence>
<dbReference type="Gramene" id="mRNA:HanXRQr2_Chr02g0070221">
    <property type="protein sequence ID" value="CDS:HanXRQr2_Chr02g0070221.1"/>
    <property type="gene ID" value="HanXRQr2_Chr02g0070221"/>
</dbReference>